<keyword evidence="2" id="KW-1185">Reference proteome</keyword>
<accession>A0A8S0T6Q0</accession>
<protein>
    <submittedName>
        <fullName evidence="1">GTP-binding nuclear protein Ran-A1</fullName>
    </submittedName>
</protein>
<evidence type="ECO:0000313" key="1">
    <source>
        <dbReference type="EMBL" id="CAA2999933.1"/>
    </source>
</evidence>
<dbReference type="Gramene" id="OE9A104767T1">
    <property type="protein sequence ID" value="OE9A104767C1"/>
    <property type="gene ID" value="OE9A104767"/>
</dbReference>
<evidence type="ECO:0000313" key="2">
    <source>
        <dbReference type="Proteomes" id="UP000594638"/>
    </source>
</evidence>
<dbReference type="EMBL" id="CACTIH010005659">
    <property type="protein sequence ID" value="CAA2999933.1"/>
    <property type="molecule type" value="Genomic_DNA"/>
</dbReference>
<organism evidence="1 2">
    <name type="scientific">Olea europaea subsp. europaea</name>
    <dbReference type="NCBI Taxonomy" id="158383"/>
    <lineage>
        <taxon>Eukaryota</taxon>
        <taxon>Viridiplantae</taxon>
        <taxon>Streptophyta</taxon>
        <taxon>Embryophyta</taxon>
        <taxon>Tracheophyta</taxon>
        <taxon>Spermatophyta</taxon>
        <taxon>Magnoliopsida</taxon>
        <taxon>eudicotyledons</taxon>
        <taxon>Gunneridae</taxon>
        <taxon>Pentapetalae</taxon>
        <taxon>asterids</taxon>
        <taxon>lamiids</taxon>
        <taxon>Lamiales</taxon>
        <taxon>Oleaceae</taxon>
        <taxon>Oleeae</taxon>
        <taxon>Olea</taxon>
    </lineage>
</organism>
<dbReference type="Proteomes" id="UP000594638">
    <property type="component" value="Unassembled WGS sequence"/>
</dbReference>
<reference evidence="1 2" key="1">
    <citation type="submission" date="2019-12" db="EMBL/GenBank/DDBJ databases">
        <authorList>
            <person name="Alioto T."/>
            <person name="Alioto T."/>
            <person name="Gomez Garrido J."/>
        </authorList>
    </citation>
    <scope>NUCLEOTIDE SEQUENCE [LARGE SCALE GENOMIC DNA]</scope>
</reference>
<proteinExistence type="predicted"/>
<dbReference type="AlphaFoldDB" id="A0A8S0T6Q0"/>
<gene>
    <name evidence="1" type="ORF">OLEA9_A104767</name>
</gene>
<comment type="caution">
    <text evidence="1">The sequence shown here is derived from an EMBL/GenBank/DDBJ whole genome shotgun (WGS) entry which is preliminary data.</text>
</comment>
<name>A0A8S0T6Q0_OLEEU</name>
<sequence length="140" mass="15239">MPVVAFIVIVTFVVRFTVPGGYKELVFSASAVSLYLGAAVYFPLTKACTESHRGILPLPKTCNVLDRFQLGLKRKPIALIKKLSSQSHTSQSSSIDLVAGAARNRSVKMVKAFYTMNKASLSPPASRGNCFCGWVDCYDD</sequence>